<dbReference type="Pfam" id="PF25597">
    <property type="entry name" value="SH3_retrovirus"/>
    <property type="match status" value="1"/>
</dbReference>
<evidence type="ECO:0000256" key="1">
    <source>
        <dbReference type="SAM" id="MobiDB-lite"/>
    </source>
</evidence>
<dbReference type="EMBL" id="BKCJ010603530">
    <property type="protein sequence ID" value="GFB33014.1"/>
    <property type="molecule type" value="Genomic_DNA"/>
</dbReference>
<gene>
    <name evidence="4" type="ORF">Tci_704985</name>
</gene>
<proteinExistence type="predicted"/>
<evidence type="ECO:0000259" key="2">
    <source>
        <dbReference type="Pfam" id="PF07727"/>
    </source>
</evidence>
<evidence type="ECO:0000259" key="3">
    <source>
        <dbReference type="Pfam" id="PF25597"/>
    </source>
</evidence>
<evidence type="ECO:0000313" key="4">
    <source>
        <dbReference type="EMBL" id="GFB33014.1"/>
    </source>
</evidence>
<feature type="domain" description="Reverse transcriptase Ty1/copia-type" evidence="2">
    <location>
        <begin position="247"/>
        <end position="313"/>
    </location>
</feature>
<reference evidence="4" key="1">
    <citation type="journal article" date="2019" name="Sci. Rep.">
        <title>Draft genome of Tanacetum cinerariifolium, the natural source of mosquito coil.</title>
        <authorList>
            <person name="Yamashiro T."/>
            <person name="Shiraishi A."/>
            <person name="Satake H."/>
            <person name="Nakayama K."/>
        </authorList>
    </citation>
    <scope>NUCLEOTIDE SEQUENCE</scope>
</reference>
<feature type="region of interest" description="Disordered" evidence="1">
    <location>
        <begin position="147"/>
        <end position="172"/>
    </location>
</feature>
<protein>
    <submittedName>
        <fullName evidence="4">Uncharacterized protein</fullName>
    </submittedName>
</protein>
<dbReference type="Pfam" id="PF07727">
    <property type="entry name" value="RVT_2"/>
    <property type="match status" value="1"/>
</dbReference>
<dbReference type="InterPro" id="IPR013103">
    <property type="entry name" value="RVT_2"/>
</dbReference>
<feature type="domain" description="Retroviral polymerase SH3-like" evidence="3">
    <location>
        <begin position="2"/>
        <end position="54"/>
    </location>
</feature>
<name>A0A699LDT0_TANCI</name>
<sequence>MFIHNYKDHLGKFDAKVDDGYFLGYSFNSKAFKVFNTRRQQMEETYHVKFNESIESIKFTNTFVDEIGINDSSKYSPDEFVQEDDPSRQYQTSSDISYYIIPYGHSLTKLAQEKHVPKVIAPNELNIPHTKDAEGPPYLINTEGTHEQNVQDEQTNTQSTKGPSGNNTKVSNRLSKGQYINLVNIIGDPGEGMLIRSTVSKLTAASASECLFADFLSKIELKKVFEALKHLGWVDAMQEELNQFYRNKVWTFVPLLYGKIAIGSKWVFRNKNDEHETITKNKARLVAQGYSQEQEIDYDETFTPLSRMEAISVAPLKMCVAAEYCTGCYFIILQHMLHENDL</sequence>
<organism evidence="4">
    <name type="scientific">Tanacetum cinerariifolium</name>
    <name type="common">Dalmatian daisy</name>
    <name type="synonym">Chrysanthemum cinerariifolium</name>
    <dbReference type="NCBI Taxonomy" id="118510"/>
    <lineage>
        <taxon>Eukaryota</taxon>
        <taxon>Viridiplantae</taxon>
        <taxon>Streptophyta</taxon>
        <taxon>Embryophyta</taxon>
        <taxon>Tracheophyta</taxon>
        <taxon>Spermatophyta</taxon>
        <taxon>Magnoliopsida</taxon>
        <taxon>eudicotyledons</taxon>
        <taxon>Gunneridae</taxon>
        <taxon>Pentapetalae</taxon>
        <taxon>asterids</taxon>
        <taxon>campanulids</taxon>
        <taxon>Asterales</taxon>
        <taxon>Asteraceae</taxon>
        <taxon>Asteroideae</taxon>
        <taxon>Anthemideae</taxon>
        <taxon>Anthemidinae</taxon>
        <taxon>Tanacetum</taxon>
    </lineage>
</organism>
<dbReference type="AlphaFoldDB" id="A0A699LDT0"/>
<dbReference type="InterPro" id="IPR057670">
    <property type="entry name" value="SH3_retrovirus"/>
</dbReference>
<accession>A0A699LDT0</accession>
<comment type="caution">
    <text evidence="4">The sequence shown here is derived from an EMBL/GenBank/DDBJ whole genome shotgun (WGS) entry which is preliminary data.</text>
</comment>